<dbReference type="AlphaFoldDB" id="U5N8B3"/>
<reference evidence="8 9" key="1">
    <citation type="journal article" date="2013" name="Genome Biol.">
        <title>Genomic analysis reveals key aspects of prokaryotic symbiosis in the phototrophic consortium "Chlorochromatium aggregatum".</title>
        <authorList>
            <person name="Liu Z."/>
            <person name="Muller J."/>
            <person name="Li T."/>
            <person name="Alvey R.M."/>
            <person name="Vogl K."/>
            <person name="Frigaard N.U."/>
            <person name="Rockwell N.C."/>
            <person name="Boyd E.S."/>
            <person name="Tomsho L.P."/>
            <person name="Schuster S.C."/>
            <person name="Henke P."/>
            <person name="Rohde M."/>
            <person name="Overmann J."/>
            <person name="Bryant D.A."/>
        </authorList>
    </citation>
    <scope>NUCLEOTIDE SEQUENCE [LARGE SCALE GENOMIC DNA]</scope>
    <source>
        <strain evidence="8">CR</strain>
    </source>
</reference>
<dbReference type="STRING" id="946483.Cenrod_1716"/>
<dbReference type="eggNOG" id="COG2246">
    <property type="taxonomic scope" value="Bacteria"/>
</dbReference>
<dbReference type="KEGG" id="cbx:Cenrod_1716"/>
<dbReference type="PANTHER" id="PTHR38459">
    <property type="entry name" value="PROPHAGE BACTOPRENOL-LINKED GLUCOSE TRANSLOCASE HOMOLOG"/>
    <property type="match status" value="1"/>
</dbReference>
<dbReference type="InterPro" id="IPR007267">
    <property type="entry name" value="GtrA_DPMS_TM"/>
</dbReference>
<keyword evidence="4 6" id="KW-1133">Transmembrane helix</keyword>
<feature type="transmembrane region" description="Helical" evidence="6">
    <location>
        <begin position="15"/>
        <end position="36"/>
    </location>
</feature>
<comment type="subcellular location">
    <subcellularLocation>
        <location evidence="1">Membrane</location>
        <topology evidence="1">Multi-pass membrane protein</topology>
    </subcellularLocation>
</comment>
<feature type="transmembrane region" description="Helical" evidence="6">
    <location>
        <begin position="48"/>
        <end position="71"/>
    </location>
</feature>
<keyword evidence="9" id="KW-1185">Reference proteome</keyword>
<organism evidence="8 9">
    <name type="scientific">Candidatus Symbiobacter mobilis CR</name>
    <dbReference type="NCBI Taxonomy" id="946483"/>
    <lineage>
        <taxon>Bacteria</taxon>
        <taxon>Pseudomonadati</taxon>
        <taxon>Pseudomonadota</taxon>
        <taxon>Betaproteobacteria</taxon>
        <taxon>Burkholderiales</taxon>
        <taxon>Comamonadaceae</taxon>
    </lineage>
</organism>
<name>U5N8B3_9BURK</name>
<evidence type="ECO:0000256" key="4">
    <source>
        <dbReference type="ARBA" id="ARBA00022989"/>
    </source>
</evidence>
<dbReference type="HOGENOM" id="CLU_1764691_0_0_4"/>
<dbReference type="Pfam" id="PF04138">
    <property type="entry name" value="GtrA_DPMS_TM"/>
    <property type="match status" value="1"/>
</dbReference>
<feature type="domain" description="GtrA/DPMS transmembrane" evidence="7">
    <location>
        <begin position="17"/>
        <end position="132"/>
    </location>
</feature>
<feature type="transmembrane region" description="Helical" evidence="6">
    <location>
        <begin position="113"/>
        <end position="131"/>
    </location>
</feature>
<dbReference type="Proteomes" id="UP000017184">
    <property type="component" value="Chromosome"/>
</dbReference>
<keyword evidence="5 6" id="KW-0472">Membrane</keyword>
<dbReference type="PANTHER" id="PTHR38459:SF1">
    <property type="entry name" value="PROPHAGE BACTOPRENOL-LINKED GLUCOSE TRANSLOCASE HOMOLOG"/>
    <property type="match status" value="1"/>
</dbReference>
<protein>
    <recommendedName>
        <fullName evidence="7">GtrA/DPMS transmembrane domain-containing protein</fullName>
    </recommendedName>
</protein>
<gene>
    <name evidence="8" type="ORF">Cenrod_1716</name>
</gene>
<dbReference type="EMBL" id="CP004885">
    <property type="protein sequence ID" value="AGX87801.1"/>
    <property type="molecule type" value="Genomic_DNA"/>
</dbReference>
<evidence type="ECO:0000256" key="3">
    <source>
        <dbReference type="ARBA" id="ARBA00022692"/>
    </source>
</evidence>
<proteinExistence type="inferred from homology"/>
<evidence type="ECO:0000256" key="1">
    <source>
        <dbReference type="ARBA" id="ARBA00004141"/>
    </source>
</evidence>
<evidence type="ECO:0000313" key="9">
    <source>
        <dbReference type="Proteomes" id="UP000017184"/>
    </source>
</evidence>
<comment type="similarity">
    <text evidence="2">Belongs to the GtrA family.</text>
</comment>
<feature type="transmembrane region" description="Helical" evidence="6">
    <location>
        <begin position="83"/>
        <end position="107"/>
    </location>
</feature>
<dbReference type="GO" id="GO:0000271">
    <property type="term" value="P:polysaccharide biosynthetic process"/>
    <property type="evidence" value="ECO:0007669"/>
    <property type="project" value="InterPro"/>
</dbReference>
<evidence type="ECO:0000313" key="8">
    <source>
        <dbReference type="EMBL" id="AGX87801.1"/>
    </source>
</evidence>
<accession>U5N8B3</accession>
<evidence type="ECO:0000256" key="5">
    <source>
        <dbReference type="ARBA" id="ARBA00023136"/>
    </source>
</evidence>
<sequence>MIGWCGRRAPWIQQFVRYGLVGVGALGVDVGAFTLARYGGADLVTANVLGRLLGALAAFAANYAWTFALHAHRAPMLRCGGRYVVLWGAATVLSTLLLHALLALGVQETVGKVLVEAAMPILNFVAARYWVFRQQGMPPEGTAGRIA</sequence>
<evidence type="ECO:0000259" key="7">
    <source>
        <dbReference type="Pfam" id="PF04138"/>
    </source>
</evidence>
<evidence type="ECO:0000256" key="6">
    <source>
        <dbReference type="SAM" id="Phobius"/>
    </source>
</evidence>
<evidence type="ECO:0000256" key="2">
    <source>
        <dbReference type="ARBA" id="ARBA00009399"/>
    </source>
</evidence>
<dbReference type="GO" id="GO:0005886">
    <property type="term" value="C:plasma membrane"/>
    <property type="evidence" value="ECO:0007669"/>
    <property type="project" value="TreeGrafter"/>
</dbReference>
<keyword evidence="3 6" id="KW-0812">Transmembrane</keyword>
<dbReference type="InterPro" id="IPR051401">
    <property type="entry name" value="GtrA_CellWall_Glycosyl"/>
</dbReference>